<dbReference type="VEuPathDB" id="FungiDB:JI435_038130"/>
<feature type="compositionally biased region" description="Low complexity" evidence="1">
    <location>
        <begin position="137"/>
        <end position="148"/>
    </location>
</feature>
<evidence type="ECO:0000313" key="3">
    <source>
        <dbReference type="Proteomes" id="UP000663193"/>
    </source>
</evidence>
<dbReference type="AlphaFoldDB" id="A0A7U2EV21"/>
<dbReference type="EMBL" id="CP069025">
    <property type="protein sequence ID" value="QRC93610.1"/>
    <property type="molecule type" value="Genomic_DNA"/>
</dbReference>
<proteinExistence type="predicted"/>
<feature type="region of interest" description="Disordered" evidence="1">
    <location>
        <begin position="1"/>
        <end position="23"/>
    </location>
</feature>
<keyword evidence="3" id="KW-1185">Reference proteome</keyword>
<name>A0A7U2EV21_PHANO</name>
<protein>
    <submittedName>
        <fullName evidence="2">Uncharacterized protein</fullName>
    </submittedName>
</protein>
<dbReference type="Proteomes" id="UP000663193">
    <property type="component" value="Chromosome 3"/>
</dbReference>
<reference evidence="3" key="1">
    <citation type="journal article" date="2021" name="BMC Genomics">
        <title>Chromosome-level genome assembly and manually-curated proteome of model necrotroph Parastagonospora nodorum Sn15 reveals a genome-wide trove of candidate effector homologs, and redundancy of virulence-related functions within an accessory chromosome.</title>
        <authorList>
            <person name="Bertazzoni S."/>
            <person name="Jones D.A.B."/>
            <person name="Phan H.T."/>
            <person name="Tan K.-C."/>
            <person name="Hane J.K."/>
        </authorList>
    </citation>
    <scope>NUCLEOTIDE SEQUENCE [LARGE SCALE GENOMIC DNA]</scope>
    <source>
        <strain evidence="3">SN15 / ATCC MYA-4574 / FGSC 10173)</strain>
    </source>
</reference>
<gene>
    <name evidence="2" type="ORF">JI435_038130</name>
</gene>
<evidence type="ECO:0000313" key="2">
    <source>
        <dbReference type="EMBL" id="QRC93610.1"/>
    </source>
</evidence>
<feature type="compositionally biased region" description="Basic and acidic residues" evidence="1">
    <location>
        <begin position="10"/>
        <end position="23"/>
    </location>
</feature>
<organism evidence="2 3">
    <name type="scientific">Phaeosphaeria nodorum (strain SN15 / ATCC MYA-4574 / FGSC 10173)</name>
    <name type="common">Glume blotch fungus</name>
    <name type="synonym">Parastagonospora nodorum</name>
    <dbReference type="NCBI Taxonomy" id="321614"/>
    <lineage>
        <taxon>Eukaryota</taxon>
        <taxon>Fungi</taxon>
        <taxon>Dikarya</taxon>
        <taxon>Ascomycota</taxon>
        <taxon>Pezizomycotina</taxon>
        <taxon>Dothideomycetes</taxon>
        <taxon>Pleosporomycetidae</taxon>
        <taxon>Pleosporales</taxon>
        <taxon>Pleosporineae</taxon>
        <taxon>Phaeosphaeriaceae</taxon>
        <taxon>Parastagonospora</taxon>
    </lineage>
</organism>
<evidence type="ECO:0000256" key="1">
    <source>
        <dbReference type="SAM" id="MobiDB-lite"/>
    </source>
</evidence>
<feature type="region of interest" description="Disordered" evidence="1">
    <location>
        <begin position="131"/>
        <end position="163"/>
    </location>
</feature>
<accession>A0A7U2EV21</accession>
<sequence>MARIRQLLKANDENEEHTAKLQSEAEERVQDLVVQHEAEIHDRDEFIAKLQQKNVPKKKLKHQLKVLEDEKGTVEKRFEALCDYYRNLYGRNKSLVKVLTKSEEAKGYSFKAVALRKKIWKMKGSTLESIFEDLDPDSSSSSESQTSEAEADVKSEESGKESD</sequence>
<feature type="compositionally biased region" description="Basic and acidic residues" evidence="1">
    <location>
        <begin position="151"/>
        <end position="163"/>
    </location>
</feature>